<dbReference type="RefSeq" id="WP_085486473.1">
    <property type="nucleotide sequence ID" value="NZ_FXAT01000006.1"/>
</dbReference>
<dbReference type="PROSITE" id="PS51340">
    <property type="entry name" value="MOSC"/>
    <property type="match status" value="1"/>
</dbReference>
<dbReference type="SUPFAM" id="SSF141673">
    <property type="entry name" value="MOSC N-terminal domain-like"/>
    <property type="match status" value="1"/>
</dbReference>
<dbReference type="AlphaFoldDB" id="A0A1X7LL69"/>
<dbReference type="PANTHER" id="PTHR14237:SF19">
    <property type="entry name" value="MITOCHONDRIAL AMIDOXIME REDUCING COMPONENT 1"/>
    <property type="match status" value="1"/>
</dbReference>
<dbReference type="InterPro" id="IPR011037">
    <property type="entry name" value="Pyrv_Knase-like_insert_dom_sf"/>
</dbReference>
<sequence>MPIISELFTYPIKSCAGIELVRTRLVETGLEHDRNWMVTDAAGSMLTQRTYPRLALVRTALDGNDLVVDAPGMPTLRTPLSATALEGAATIRATVWRHTVDALDSGCETSHWFSDYLHSSARLARFAPVVRREVSTKWTGGLKTHTRFADRYPLLVLGQASLDELNARLASKGAPPVSIDRFRPNIVVTGLDAHEEDYVEHVDIRATDGHFRLRLVKPCTRCSVPTIDQRTGTPNPAWPREPLETMCTYRANARFDGALTFGMNAVVVDGEGAALEVGQAIEMEIGFCV</sequence>
<proteinExistence type="predicted"/>
<accession>A0A1X7LL69</accession>
<keyword evidence="3" id="KW-1185">Reference proteome</keyword>
<dbReference type="GO" id="GO:0003824">
    <property type="term" value="F:catalytic activity"/>
    <property type="evidence" value="ECO:0007669"/>
    <property type="project" value="InterPro"/>
</dbReference>
<dbReference type="InterPro" id="IPR005303">
    <property type="entry name" value="MOCOS_middle"/>
</dbReference>
<name>A0A1X7LL69_9BURK</name>
<dbReference type="GO" id="GO:0030170">
    <property type="term" value="F:pyridoxal phosphate binding"/>
    <property type="evidence" value="ECO:0007669"/>
    <property type="project" value="InterPro"/>
</dbReference>
<reference evidence="3" key="1">
    <citation type="submission" date="2017-04" db="EMBL/GenBank/DDBJ databases">
        <authorList>
            <person name="Varghese N."/>
            <person name="Submissions S."/>
        </authorList>
    </citation>
    <scope>NUCLEOTIDE SEQUENCE [LARGE SCALE GENOMIC DNA]</scope>
    <source>
        <strain evidence="3">LMG 29540</strain>
    </source>
</reference>
<dbReference type="PANTHER" id="PTHR14237">
    <property type="entry name" value="MOLYBDOPTERIN COFACTOR SULFURASE MOSC"/>
    <property type="match status" value="1"/>
</dbReference>
<dbReference type="GO" id="GO:0030151">
    <property type="term" value="F:molybdenum ion binding"/>
    <property type="evidence" value="ECO:0007669"/>
    <property type="project" value="InterPro"/>
</dbReference>
<dbReference type="Pfam" id="PF03473">
    <property type="entry name" value="MOSC"/>
    <property type="match status" value="1"/>
</dbReference>
<dbReference type="Proteomes" id="UP000193228">
    <property type="component" value="Unassembled WGS sequence"/>
</dbReference>
<evidence type="ECO:0000313" key="2">
    <source>
        <dbReference type="EMBL" id="SMG54400.1"/>
    </source>
</evidence>
<organism evidence="2 3">
    <name type="scientific">Paraburkholderia susongensis</name>
    <dbReference type="NCBI Taxonomy" id="1515439"/>
    <lineage>
        <taxon>Bacteria</taxon>
        <taxon>Pseudomonadati</taxon>
        <taxon>Pseudomonadota</taxon>
        <taxon>Betaproteobacteria</taxon>
        <taxon>Burkholderiales</taxon>
        <taxon>Burkholderiaceae</taxon>
        <taxon>Paraburkholderia</taxon>
    </lineage>
</organism>
<feature type="domain" description="MOSC" evidence="1">
    <location>
        <begin position="127"/>
        <end position="284"/>
    </location>
</feature>
<dbReference type="SUPFAM" id="SSF50800">
    <property type="entry name" value="PK beta-barrel domain-like"/>
    <property type="match status" value="1"/>
</dbReference>
<gene>
    <name evidence="2" type="ORF">SAMN06265784_106380</name>
</gene>
<protein>
    <recommendedName>
        <fullName evidence="1">MOSC domain-containing protein</fullName>
    </recommendedName>
</protein>
<dbReference type="EMBL" id="FXAT01000006">
    <property type="protein sequence ID" value="SMG54400.1"/>
    <property type="molecule type" value="Genomic_DNA"/>
</dbReference>
<dbReference type="Pfam" id="PF03476">
    <property type="entry name" value="MOSC_N"/>
    <property type="match status" value="1"/>
</dbReference>
<evidence type="ECO:0000313" key="3">
    <source>
        <dbReference type="Proteomes" id="UP000193228"/>
    </source>
</evidence>
<dbReference type="InterPro" id="IPR005302">
    <property type="entry name" value="MoCF_Sase_C"/>
</dbReference>
<dbReference type="OrthoDB" id="581532at2"/>
<evidence type="ECO:0000259" key="1">
    <source>
        <dbReference type="PROSITE" id="PS51340"/>
    </source>
</evidence>
<dbReference type="STRING" id="1515439.SAMN06265784_106380"/>